<evidence type="ECO:0000256" key="1">
    <source>
        <dbReference type="ARBA" id="ARBA00001966"/>
    </source>
</evidence>
<dbReference type="SFLD" id="SFLDS00029">
    <property type="entry name" value="Radical_SAM"/>
    <property type="match status" value="1"/>
</dbReference>
<dbReference type="PROSITE" id="PS01305">
    <property type="entry name" value="MOAA_NIFB_PQQE"/>
    <property type="match status" value="1"/>
</dbReference>
<keyword evidence="6" id="KW-0408">Iron</keyword>
<dbReference type="PANTHER" id="PTHR11228">
    <property type="entry name" value="RADICAL SAM DOMAIN PROTEIN"/>
    <property type="match status" value="1"/>
</dbReference>
<reference evidence="9 10" key="1">
    <citation type="submission" date="2018-08" db="EMBL/GenBank/DDBJ databases">
        <authorList>
            <person name="Khan S.A."/>
            <person name="Jeon C.O."/>
            <person name="Chun B.H."/>
            <person name="Jeong S.E."/>
        </authorList>
    </citation>
    <scope>NUCLEOTIDE SEQUENCE [LARGE SCALE GENOMIC DNA]</scope>
    <source>
        <strain evidence="9 10">S-16</strain>
    </source>
</reference>
<dbReference type="InterPro" id="IPR013785">
    <property type="entry name" value="Aldolase_TIM"/>
</dbReference>
<reference evidence="9 10" key="2">
    <citation type="submission" date="2018-12" db="EMBL/GenBank/DDBJ databases">
        <title>Rhizobacter gummiphilus sp. nov., a rubber-degrading bacterium isolated from the soil of a botanical garden in Japan.</title>
        <authorList>
            <person name="Shunsuke S.S."/>
        </authorList>
    </citation>
    <scope>NUCLEOTIDE SEQUENCE [LARGE SCALE GENOMIC DNA]</scope>
    <source>
        <strain evidence="9 10">S-16</strain>
    </source>
</reference>
<evidence type="ECO:0000256" key="4">
    <source>
        <dbReference type="ARBA" id="ARBA00022723"/>
    </source>
</evidence>
<accession>A0A3N7I0J6</accession>
<evidence type="ECO:0000256" key="7">
    <source>
        <dbReference type="ARBA" id="ARBA00023014"/>
    </source>
</evidence>
<dbReference type="GO" id="GO:0051539">
    <property type="term" value="F:4 iron, 4 sulfur cluster binding"/>
    <property type="evidence" value="ECO:0007669"/>
    <property type="project" value="UniProtKB-KW"/>
</dbReference>
<gene>
    <name evidence="9" type="ORF">DZC73_06680</name>
</gene>
<dbReference type="SFLD" id="SFLDG01067">
    <property type="entry name" value="SPASM/twitch_domain_containing"/>
    <property type="match status" value="1"/>
</dbReference>
<dbReference type="Pfam" id="PF04055">
    <property type="entry name" value="Radical_SAM"/>
    <property type="match status" value="1"/>
</dbReference>
<keyword evidence="10" id="KW-1185">Reference proteome</keyword>
<keyword evidence="7" id="KW-0411">Iron-sulfur</keyword>
<sequence length="268" mass="30747">MTLEALPLRPWRERVPFVQIEVTTICNFRCFYCAGRDMPQTHMPWERFIGILDSLGREPKQQVSLQGEGEPTAHPRFWDMVDAITARGKEPYTITNASLIDVDRAAASFKTLGVSIDTLDKAEADRIGRYKLERVVERFEALVAAMGPRRVLVHTVDYGQDVAPVRAYLQGLGVPHYVQPLQWKADYQKHYAEAMPIVGWQHRGRCDYIERPRMRYFNMDGTEMPCCFIKDASRFESIDALERDFSQQKVPASCIGCHQIARPVRQAP</sequence>
<dbReference type="OrthoDB" id="9792276at2"/>
<dbReference type="InterPro" id="IPR000385">
    <property type="entry name" value="MoaA_NifB_PqqE_Fe-S-bd_CS"/>
</dbReference>
<protein>
    <submittedName>
        <fullName evidence="9">Radical SAM protein</fullName>
    </submittedName>
</protein>
<dbReference type="PROSITE" id="PS51918">
    <property type="entry name" value="RADICAL_SAM"/>
    <property type="match status" value="1"/>
</dbReference>
<dbReference type="EMBL" id="QUSW01000001">
    <property type="protein sequence ID" value="RQP26901.1"/>
    <property type="molecule type" value="Genomic_DNA"/>
</dbReference>
<organism evidence="9 10">
    <name type="scientific">Piscinibacter terrae</name>
    <dbReference type="NCBI Taxonomy" id="2496871"/>
    <lineage>
        <taxon>Bacteria</taxon>
        <taxon>Pseudomonadati</taxon>
        <taxon>Pseudomonadota</taxon>
        <taxon>Betaproteobacteria</taxon>
        <taxon>Burkholderiales</taxon>
        <taxon>Sphaerotilaceae</taxon>
        <taxon>Piscinibacter</taxon>
    </lineage>
</organism>
<dbReference type="InterPro" id="IPR050377">
    <property type="entry name" value="Radical_SAM_PqqE_MftC-like"/>
</dbReference>
<dbReference type="PANTHER" id="PTHR11228:SF7">
    <property type="entry name" value="PQQA PEPTIDE CYCLASE"/>
    <property type="match status" value="1"/>
</dbReference>
<evidence type="ECO:0000313" key="9">
    <source>
        <dbReference type="EMBL" id="RQP26901.1"/>
    </source>
</evidence>
<dbReference type="GO" id="GO:0046872">
    <property type="term" value="F:metal ion binding"/>
    <property type="evidence" value="ECO:0007669"/>
    <property type="project" value="UniProtKB-KW"/>
</dbReference>
<dbReference type="AlphaFoldDB" id="A0A3N7I0J6"/>
<keyword evidence="2" id="KW-0004">4Fe-4S</keyword>
<dbReference type="GO" id="GO:0016491">
    <property type="term" value="F:oxidoreductase activity"/>
    <property type="evidence" value="ECO:0007669"/>
    <property type="project" value="UniProtKB-KW"/>
</dbReference>
<name>A0A3N7I0J6_9BURK</name>
<evidence type="ECO:0000256" key="5">
    <source>
        <dbReference type="ARBA" id="ARBA00023002"/>
    </source>
</evidence>
<keyword evidence="4" id="KW-0479">Metal-binding</keyword>
<keyword evidence="5" id="KW-0560">Oxidoreductase</keyword>
<feature type="domain" description="Radical SAM core" evidence="8">
    <location>
        <begin position="12"/>
        <end position="220"/>
    </location>
</feature>
<evidence type="ECO:0000256" key="3">
    <source>
        <dbReference type="ARBA" id="ARBA00022691"/>
    </source>
</evidence>
<dbReference type="InterPro" id="IPR058240">
    <property type="entry name" value="rSAM_sf"/>
</dbReference>
<evidence type="ECO:0000256" key="2">
    <source>
        <dbReference type="ARBA" id="ARBA00022485"/>
    </source>
</evidence>
<keyword evidence="3" id="KW-0949">S-adenosyl-L-methionine</keyword>
<evidence type="ECO:0000256" key="6">
    <source>
        <dbReference type="ARBA" id="ARBA00023004"/>
    </source>
</evidence>
<proteinExistence type="predicted"/>
<dbReference type="SUPFAM" id="SSF102114">
    <property type="entry name" value="Radical SAM enzymes"/>
    <property type="match status" value="1"/>
</dbReference>
<dbReference type="RefSeq" id="WP_124539368.1">
    <property type="nucleotide sequence ID" value="NZ_QUSW01000001.1"/>
</dbReference>
<evidence type="ECO:0000259" key="8">
    <source>
        <dbReference type="PROSITE" id="PS51918"/>
    </source>
</evidence>
<dbReference type="Proteomes" id="UP000267464">
    <property type="component" value="Unassembled WGS sequence"/>
</dbReference>
<comment type="cofactor">
    <cofactor evidence="1">
        <name>[4Fe-4S] cluster</name>
        <dbReference type="ChEBI" id="CHEBI:49883"/>
    </cofactor>
</comment>
<dbReference type="CDD" id="cd01335">
    <property type="entry name" value="Radical_SAM"/>
    <property type="match status" value="1"/>
</dbReference>
<dbReference type="InterPro" id="IPR007197">
    <property type="entry name" value="rSAM"/>
</dbReference>
<evidence type="ECO:0000313" key="10">
    <source>
        <dbReference type="Proteomes" id="UP000267464"/>
    </source>
</evidence>
<dbReference type="Gene3D" id="3.20.20.70">
    <property type="entry name" value="Aldolase class I"/>
    <property type="match status" value="1"/>
</dbReference>
<comment type="caution">
    <text evidence="9">The sequence shown here is derived from an EMBL/GenBank/DDBJ whole genome shotgun (WGS) entry which is preliminary data.</text>
</comment>